<feature type="compositionally biased region" description="Polar residues" evidence="9">
    <location>
        <begin position="277"/>
        <end position="288"/>
    </location>
</feature>
<comment type="subcellular location">
    <subcellularLocation>
        <location evidence="1">Cell membrane</location>
        <topology evidence="1">Multi-pass membrane protein</topology>
    </subcellularLocation>
</comment>
<dbReference type="PANTHER" id="PTHR32502:SF28">
    <property type="entry name" value="PHOSPHOTRANSFERASE SYSTEM SUGAR-SPECIFIC EIIC COMPONENT"/>
    <property type="match status" value="1"/>
</dbReference>
<dbReference type="GO" id="GO:0009401">
    <property type="term" value="P:phosphoenolpyruvate-dependent sugar phosphotransferase system"/>
    <property type="evidence" value="ECO:0007669"/>
    <property type="project" value="UniProtKB-KW"/>
</dbReference>
<reference evidence="11 12" key="1">
    <citation type="submission" date="2019-03" db="EMBL/GenBank/DDBJ databases">
        <title>Genomic Encyclopedia of Type Strains, Phase IV (KMG-IV): sequencing the most valuable type-strain genomes for metagenomic binning, comparative biology and taxonomic classification.</title>
        <authorList>
            <person name="Goeker M."/>
        </authorList>
    </citation>
    <scope>NUCLEOTIDE SEQUENCE [LARGE SCALE GENOMIC DNA]</scope>
    <source>
        <strain evidence="11 12">DSM 28231</strain>
    </source>
</reference>
<evidence type="ECO:0000313" key="12">
    <source>
        <dbReference type="Proteomes" id="UP000294841"/>
    </source>
</evidence>
<protein>
    <submittedName>
        <fullName evidence="11">PTS system mannose-specific IIC component</fullName>
    </submittedName>
</protein>
<feature type="transmembrane region" description="Helical" evidence="10">
    <location>
        <begin position="210"/>
        <end position="232"/>
    </location>
</feature>
<evidence type="ECO:0000256" key="5">
    <source>
        <dbReference type="ARBA" id="ARBA00022683"/>
    </source>
</evidence>
<feature type="transmembrane region" description="Helical" evidence="10">
    <location>
        <begin position="180"/>
        <end position="203"/>
    </location>
</feature>
<dbReference type="PANTHER" id="PTHR32502">
    <property type="entry name" value="N-ACETYLGALACTOSAMINE PERMEASE II COMPONENT-RELATED"/>
    <property type="match status" value="1"/>
</dbReference>
<evidence type="ECO:0000256" key="2">
    <source>
        <dbReference type="ARBA" id="ARBA00022448"/>
    </source>
</evidence>
<evidence type="ECO:0000256" key="8">
    <source>
        <dbReference type="ARBA" id="ARBA00023136"/>
    </source>
</evidence>
<evidence type="ECO:0000256" key="4">
    <source>
        <dbReference type="ARBA" id="ARBA00022597"/>
    </source>
</evidence>
<comment type="caution">
    <text evidence="11">The sequence shown here is derived from an EMBL/GenBank/DDBJ whole genome shotgun (WGS) entry which is preliminary data.</text>
</comment>
<keyword evidence="6 10" id="KW-0812">Transmembrane</keyword>
<evidence type="ECO:0000313" key="11">
    <source>
        <dbReference type="EMBL" id="TCP13417.1"/>
    </source>
</evidence>
<evidence type="ECO:0000256" key="10">
    <source>
        <dbReference type="SAM" id="Phobius"/>
    </source>
</evidence>
<dbReference type="EMBL" id="SLXI01000002">
    <property type="protein sequence ID" value="TCP13417.1"/>
    <property type="molecule type" value="Genomic_DNA"/>
</dbReference>
<feature type="transmembrane region" description="Helical" evidence="10">
    <location>
        <begin position="6"/>
        <end position="25"/>
    </location>
</feature>
<dbReference type="RefSeq" id="WP_132022959.1">
    <property type="nucleotide sequence ID" value="NZ_CP016605.1"/>
</dbReference>
<feature type="transmembrane region" description="Helical" evidence="10">
    <location>
        <begin position="252"/>
        <end position="269"/>
    </location>
</feature>
<sequence length="296" mass="31217">MIEWWQILLITLYAFYQIIDEITIVSSAGSPVFAGLVTGLIMGDLTTGLLIGGSMQLTVLGVGTFGGASRIDANSGTVIATAFSVSAGMDPQLALTTLAVPIAALMVYTDILGRMSNVFFAHRIDKNVDNHDYRGISINYLLGIVPWGLSRAIPILLALLFGGPFVASLAEAMQHGVLKIIADGLTLAGGVLPALGFAILLRYLPTKRHIAYLILSFALTSIFITLFGNVAAIGNALDGLLPASLGRSYNSVPMLAMAAIGFALAYMVYQRSVESGSAPVSKNTTSTKGEIEDDEL</sequence>
<dbReference type="OrthoDB" id="3190125at2"/>
<dbReference type="InterPro" id="IPR050303">
    <property type="entry name" value="GatZ_KbaZ_carbometab"/>
</dbReference>
<keyword evidence="4" id="KW-0762">Sugar transport</keyword>
<dbReference type="GO" id="GO:0005886">
    <property type="term" value="C:plasma membrane"/>
    <property type="evidence" value="ECO:0007669"/>
    <property type="project" value="UniProtKB-SubCell"/>
</dbReference>
<accession>A0A4R2N1H6</accession>
<evidence type="ECO:0000256" key="6">
    <source>
        <dbReference type="ARBA" id="ARBA00022692"/>
    </source>
</evidence>
<evidence type="ECO:0000256" key="1">
    <source>
        <dbReference type="ARBA" id="ARBA00004651"/>
    </source>
</evidence>
<evidence type="ECO:0000256" key="7">
    <source>
        <dbReference type="ARBA" id="ARBA00022989"/>
    </source>
</evidence>
<evidence type="ECO:0000256" key="3">
    <source>
        <dbReference type="ARBA" id="ARBA00022475"/>
    </source>
</evidence>
<dbReference type="PROSITE" id="PS51106">
    <property type="entry name" value="PTS_EIIC_TYPE_4"/>
    <property type="match status" value="1"/>
</dbReference>
<keyword evidence="3" id="KW-1003">Cell membrane</keyword>
<keyword evidence="8 10" id="KW-0472">Membrane</keyword>
<keyword evidence="7 10" id="KW-1133">Transmembrane helix</keyword>
<dbReference type="InterPro" id="IPR004700">
    <property type="entry name" value="PTS_IIC_man"/>
</dbReference>
<keyword evidence="2" id="KW-0813">Transport</keyword>
<dbReference type="Pfam" id="PF03609">
    <property type="entry name" value="EII-Sor"/>
    <property type="match status" value="1"/>
</dbReference>
<name>A0A4R2N1H6_9PAST</name>
<keyword evidence="5" id="KW-0598">Phosphotransferase system</keyword>
<feature type="transmembrane region" description="Helical" evidence="10">
    <location>
        <begin position="93"/>
        <end position="113"/>
    </location>
</feature>
<feature type="transmembrane region" description="Helical" evidence="10">
    <location>
        <begin position="32"/>
        <end position="51"/>
    </location>
</feature>
<evidence type="ECO:0000256" key="9">
    <source>
        <dbReference type="SAM" id="MobiDB-lite"/>
    </source>
</evidence>
<dbReference type="AlphaFoldDB" id="A0A4R2N1H6"/>
<proteinExistence type="predicted"/>
<keyword evidence="12" id="KW-1185">Reference proteome</keyword>
<feature type="region of interest" description="Disordered" evidence="9">
    <location>
        <begin position="277"/>
        <end position="296"/>
    </location>
</feature>
<dbReference type="Proteomes" id="UP000294841">
    <property type="component" value="Unassembled WGS sequence"/>
</dbReference>
<gene>
    <name evidence="11" type="ORF">EV697_102299</name>
</gene>
<organism evidence="11 12">
    <name type="scientific">Bisgaardia hudsonensis</name>
    <dbReference type="NCBI Taxonomy" id="109472"/>
    <lineage>
        <taxon>Bacteria</taxon>
        <taxon>Pseudomonadati</taxon>
        <taxon>Pseudomonadota</taxon>
        <taxon>Gammaproteobacteria</taxon>
        <taxon>Pasteurellales</taxon>
        <taxon>Pasteurellaceae</taxon>
        <taxon>Bisgaardia</taxon>
    </lineage>
</organism>
<feature type="transmembrane region" description="Helical" evidence="10">
    <location>
        <begin position="140"/>
        <end position="160"/>
    </location>
</feature>